<keyword evidence="9" id="KW-1185">Reference proteome</keyword>
<reference evidence="8 9" key="1">
    <citation type="submission" date="2020-10" db="EMBL/GenBank/DDBJ databases">
        <title>The Coptis chinensis genome and diversification of protoberbering-type alkaloids.</title>
        <authorList>
            <person name="Wang B."/>
            <person name="Shu S."/>
            <person name="Song C."/>
            <person name="Liu Y."/>
        </authorList>
    </citation>
    <scope>NUCLEOTIDE SEQUENCE [LARGE SCALE GENOMIC DNA]</scope>
    <source>
        <strain evidence="8">HL-2020</strain>
        <tissue evidence="8">Leaf</tissue>
    </source>
</reference>
<organism evidence="8 9">
    <name type="scientific">Coptis chinensis</name>
    <dbReference type="NCBI Taxonomy" id="261450"/>
    <lineage>
        <taxon>Eukaryota</taxon>
        <taxon>Viridiplantae</taxon>
        <taxon>Streptophyta</taxon>
        <taxon>Embryophyta</taxon>
        <taxon>Tracheophyta</taxon>
        <taxon>Spermatophyta</taxon>
        <taxon>Magnoliopsida</taxon>
        <taxon>Ranunculales</taxon>
        <taxon>Ranunculaceae</taxon>
        <taxon>Coptidoideae</taxon>
        <taxon>Coptis</taxon>
    </lineage>
</organism>
<sequence>MKDNVPKNFVLRSSTRRSWRVSVKRIEDDLFLCNEWRIFVQDHGLECGEFLVFRYYGNSEFSVKIFRRDGCVKELPLSKKKNTETRKVTSRPNTKPVVFKRSAALDVVNSFTANFRPHHERRMIVPKQLAIDKGLTEKDSTVLLDPIGRSWPVNIYHRQDGRTILGAGLSKFCRSNRLKTNDTCCFRFVEDVGNNAIRVDIFRTSVTSSRSYDEKYVAKSVAIAQRKERAVDATAAFTSDNPFCSVTLHPSYVDRKLVVLPSAFAKKFLKYAPREVTLRVSNGDTWHAQYSAGFHHTVKCRGLRVWRKEPYFVTMQKSKRKHEEEEECKQRKKEKKGSHFFAFILPSCIQDGRLAIPKKFLRKCGKELSGTVVLKVPSTKEWCVELKEEGGQVWFQTGWDAFVDYHSISAWYFLSFKYDGHSLFNVVIFDKTGSEIEYPCDIDNLEEHDYEIGSETSLEQKNEDQDPMEVFLDIQSEDPDTRKYFTTASPPPGFSFRPNITKRAETTFDSGLGCHKQRKRSLSPSKSPAGPVRNNLNQDNDTGKRRKLFVGNENNGMEQEGIEVQFVTDEYTKDSLSKPDFNDNDEQTILSQPKFISNWVDNKDVHVRNNEQEFDPCAHYMGRPTEYVDDTESESNKQEECDVFGYIFKGIAERGALESNCPNNNELTMPTRPNLTSISPSSDDTYRMKKMEAPQESLSSSLCKVTVTSGPVPFCENQRVQSSGGNTTKDDTVEVDSHLNKLVSRTGGSSKLCLKQQDEIVTVTSEPVPHCEKERVQSGGGNTTEDETVGVDSHLNKLETRTGGSSMLCLKQQDEIVTVTSEPMPLCQKERVVMEDGAFESENPFCTITQRPSYVREPFILSKRSSAQSNSQSCNSGCPVRNKELQNEDTGMKRSLFDPKEKIGLEQIGNEVDLPKSDCETFKSHCLVRKGEENKHTGKERRLFNSMEKNGFEQIGNGEIHFVADKKINLPSFGCLSISDPIISTSPEFTSDWIDNENWNMTSISGNDQEGGALGFCCPDNHDQTMSLIRPHPFEKSEISLESSSSFLYSGVLSEENDIIISETAEDESHCTNQEPSGKESSIVVKLQNDASSAFRRTVPTREMERSIIAARFSTHNNPVCVDTMRPSYVLGKFKLNIPSSFAYKYLKDAFGFELQLSNGGISHAGCNVGDLHKVAKGWKDFALDNHLKEDDVCIFELSDRNQNELKVSIHRFLEHSLQLDE</sequence>
<dbReference type="GO" id="GO:0003677">
    <property type="term" value="F:DNA binding"/>
    <property type="evidence" value="ECO:0007669"/>
    <property type="project" value="UniProtKB-KW"/>
</dbReference>
<dbReference type="OrthoDB" id="1688597at2759"/>
<dbReference type="InterPro" id="IPR015300">
    <property type="entry name" value="DNA-bd_pseudobarrel_sf"/>
</dbReference>
<dbReference type="GO" id="GO:0005634">
    <property type="term" value="C:nucleus"/>
    <property type="evidence" value="ECO:0007669"/>
    <property type="project" value="UniProtKB-SubCell"/>
</dbReference>
<evidence type="ECO:0000256" key="4">
    <source>
        <dbReference type="ARBA" id="ARBA00023163"/>
    </source>
</evidence>
<feature type="domain" description="TF-B3" evidence="7">
    <location>
        <begin position="1175"/>
        <end position="1214"/>
    </location>
</feature>
<comment type="caution">
    <text evidence="8">The sequence shown here is derived from an EMBL/GenBank/DDBJ whole genome shotgun (WGS) entry which is preliminary data.</text>
</comment>
<feature type="domain" description="TF-B3" evidence="7">
    <location>
        <begin position="339"/>
        <end position="432"/>
    </location>
</feature>
<feature type="region of interest" description="Disordered" evidence="6">
    <location>
        <begin position="664"/>
        <end position="684"/>
    </location>
</feature>
<feature type="region of interest" description="Disordered" evidence="6">
    <location>
        <begin position="508"/>
        <end position="544"/>
    </location>
</feature>
<dbReference type="PROSITE" id="PS50863">
    <property type="entry name" value="B3"/>
    <property type="match status" value="4"/>
</dbReference>
<dbReference type="CDD" id="cd10017">
    <property type="entry name" value="B3_DNA"/>
    <property type="match status" value="4"/>
</dbReference>
<keyword evidence="2" id="KW-0805">Transcription regulation</keyword>
<dbReference type="PANTHER" id="PTHR31920">
    <property type="entry name" value="B3 DOMAIN-CONTAINING"/>
    <property type="match status" value="1"/>
</dbReference>
<dbReference type="InterPro" id="IPR003340">
    <property type="entry name" value="B3_DNA-bd"/>
</dbReference>
<keyword evidence="3" id="KW-0238">DNA-binding</keyword>
<keyword evidence="5" id="KW-0539">Nucleus</keyword>
<name>A0A835I390_9MAGN</name>
<evidence type="ECO:0000256" key="1">
    <source>
        <dbReference type="ARBA" id="ARBA00004123"/>
    </source>
</evidence>
<accession>A0A835I390</accession>
<gene>
    <name evidence="8" type="ORF">IFM89_011885</name>
</gene>
<dbReference type="Gene3D" id="2.40.330.10">
    <property type="entry name" value="DNA-binding pseudobarrel domain"/>
    <property type="match status" value="5"/>
</dbReference>
<evidence type="ECO:0000256" key="5">
    <source>
        <dbReference type="ARBA" id="ARBA00023242"/>
    </source>
</evidence>
<feature type="compositionally biased region" description="Polar residues" evidence="6">
    <location>
        <begin position="664"/>
        <end position="683"/>
    </location>
</feature>
<dbReference type="InterPro" id="IPR050655">
    <property type="entry name" value="Plant_B3_domain"/>
</dbReference>
<protein>
    <recommendedName>
        <fullName evidence="7">TF-B3 domain-containing protein</fullName>
    </recommendedName>
</protein>
<evidence type="ECO:0000256" key="3">
    <source>
        <dbReference type="ARBA" id="ARBA00023125"/>
    </source>
</evidence>
<evidence type="ECO:0000256" key="2">
    <source>
        <dbReference type="ARBA" id="ARBA00023015"/>
    </source>
</evidence>
<feature type="domain" description="TF-B3" evidence="7">
    <location>
        <begin position="1"/>
        <end position="69"/>
    </location>
</feature>
<dbReference type="Pfam" id="PF02362">
    <property type="entry name" value="B3"/>
    <property type="match status" value="4"/>
</dbReference>
<evidence type="ECO:0000256" key="6">
    <source>
        <dbReference type="SAM" id="MobiDB-lite"/>
    </source>
</evidence>
<evidence type="ECO:0000259" key="7">
    <source>
        <dbReference type="PROSITE" id="PS50863"/>
    </source>
</evidence>
<dbReference type="PANTHER" id="PTHR31920:SF37">
    <property type="entry name" value="B3 DOMAIN-CONTAINING TRANSCRIPTION FACTOR VRN1"/>
    <property type="match status" value="1"/>
</dbReference>
<keyword evidence="4" id="KW-0804">Transcription</keyword>
<evidence type="ECO:0000313" key="9">
    <source>
        <dbReference type="Proteomes" id="UP000631114"/>
    </source>
</evidence>
<comment type="subcellular location">
    <subcellularLocation>
        <location evidence="1">Nucleus</location>
    </subcellularLocation>
</comment>
<evidence type="ECO:0000313" key="8">
    <source>
        <dbReference type="EMBL" id="KAF9608847.1"/>
    </source>
</evidence>
<dbReference type="SUPFAM" id="SSF101936">
    <property type="entry name" value="DNA-binding pseudobarrel domain"/>
    <property type="match status" value="5"/>
</dbReference>
<dbReference type="SMART" id="SM01019">
    <property type="entry name" value="B3"/>
    <property type="match status" value="4"/>
</dbReference>
<dbReference type="EMBL" id="JADFTS010000004">
    <property type="protein sequence ID" value="KAF9608847.1"/>
    <property type="molecule type" value="Genomic_DNA"/>
</dbReference>
<feature type="domain" description="TF-B3" evidence="7">
    <location>
        <begin position="108"/>
        <end position="205"/>
    </location>
</feature>
<dbReference type="Proteomes" id="UP000631114">
    <property type="component" value="Unassembled WGS sequence"/>
</dbReference>
<proteinExistence type="predicted"/>
<dbReference type="AlphaFoldDB" id="A0A835I390"/>